<protein>
    <submittedName>
        <fullName evidence="3">YciI family protein</fullName>
    </submittedName>
</protein>
<evidence type="ECO:0000256" key="1">
    <source>
        <dbReference type="ARBA" id="ARBA00007689"/>
    </source>
</evidence>
<dbReference type="Gene3D" id="3.30.70.1060">
    <property type="entry name" value="Dimeric alpha+beta barrel"/>
    <property type="match status" value="1"/>
</dbReference>
<accession>A0ABT3GKL0</accession>
<sequence length="149" mass="16082">MSLEMTTPPQVTGHLLLFRKTNWAEGGYSEDELRQVMSRVNEWFDRLTAAGKILGAQPLMEQSVVITGEGGNTVTDGPFIEAKEAVGGYVLLAVESLEEAVAIARSNPMLDYGLTTEVRPTASTCPHLYRMLGRAAEAKAEAQAEAIGI</sequence>
<dbReference type="RefSeq" id="WP_264488137.1">
    <property type="nucleotide sequence ID" value="NZ_JAPDDT010000006.1"/>
</dbReference>
<comment type="similarity">
    <text evidence="1">Belongs to the YciI family.</text>
</comment>
<keyword evidence="4" id="KW-1185">Reference proteome</keyword>
<dbReference type="InterPro" id="IPR005545">
    <property type="entry name" value="YCII"/>
</dbReference>
<comment type="caution">
    <text evidence="3">The sequence shown here is derived from an EMBL/GenBank/DDBJ whole genome shotgun (WGS) entry which is preliminary data.</text>
</comment>
<proteinExistence type="inferred from homology"/>
<gene>
    <name evidence="3" type="ORF">OKA05_15800</name>
</gene>
<evidence type="ECO:0000313" key="4">
    <source>
        <dbReference type="Proteomes" id="UP001320876"/>
    </source>
</evidence>
<dbReference type="SUPFAM" id="SSF54909">
    <property type="entry name" value="Dimeric alpha+beta barrel"/>
    <property type="match status" value="1"/>
</dbReference>
<evidence type="ECO:0000313" key="3">
    <source>
        <dbReference type="EMBL" id="MCW1924032.1"/>
    </source>
</evidence>
<dbReference type="Proteomes" id="UP001320876">
    <property type="component" value="Unassembled WGS sequence"/>
</dbReference>
<organism evidence="3 4">
    <name type="scientific">Luteolibacter arcticus</name>
    <dbReference type="NCBI Taxonomy" id="1581411"/>
    <lineage>
        <taxon>Bacteria</taxon>
        <taxon>Pseudomonadati</taxon>
        <taxon>Verrucomicrobiota</taxon>
        <taxon>Verrucomicrobiia</taxon>
        <taxon>Verrucomicrobiales</taxon>
        <taxon>Verrucomicrobiaceae</taxon>
        <taxon>Luteolibacter</taxon>
    </lineage>
</organism>
<dbReference type="PANTHER" id="PTHR35174">
    <property type="entry name" value="BLL7171 PROTEIN-RELATED"/>
    <property type="match status" value="1"/>
</dbReference>
<reference evidence="3 4" key="1">
    <citation type="submission" date="2022-10" db="EMBL/GenBank/DDBJ databases">
        <title>Luteolibacter arcticus strain CCTCC AB 2014275, whole genome shotgun sequencing project.</title>
        <authorList>
            <person name="Zhao G."/>
            <person name="Shen L."/>
        </authorList>
    </citation>
    <scope>NUCLEOTIDE SEQUENCE [LARGE SCALE GENOMIC DNA]</scope>
    <source>
        <strain evidence="3 4">CCTCC AB 2014275</strain>
    </source>
</reference>
<name>A0ABT3GKL0_9BACT</name>
<evidence type="ECO:0000259" key="2">
    <source>
        <dbReference type="Pfam" id="PF03795"/>
    </source>
</evidence>
<dbReference type="InterPro" id="IPR011008">
    <property type="entry name" value="Dimeric_a/b-barrel"/>
</dbReference>
<feature type="domain" description="YCII-related" evidence="2">
    <location>
        <begin position="29"/>
        <end position="118"/>
    </location>
</feature>
<dbReference type="EMBL" id="JAPDDT010000006">
    <property type="protein sequence ID" value="MCW1924032.1"/>
    <property type="molecule type" value="Genomic_DNA"/>
</dbReference>
<dbReference type="Pfam" id="PF03795">
    <property type="entry name" value="YCII"/>
    <property type="match status" value="1"/>
</dbReference>